<dbReference type="GO" id="GO:0004601">
    <property type="term" value="F:peroxidase activity"/>
    <property type="evidence" value="ECO:0007669"/>
    <property type="project" value="UniProtKB-KW"/>
</dbReference>
<dbReference type="SUPFAM" id="SSF52833">
    <property type="entry name" value="Thioredoxin-like"/>
    <property type="match status" value="1"/>
</dbReference>
<dbReference type="RefSeq" id="WP_167270650.1">
    <property type="nucleotide sequence ID" value="NZ_JAASQJ010000002.1"/>
</dbReference>
<evidence type="ECO:0000256" key="7">
    <source>
        <dbReference type="ARBA" id="ARBA00023157"/>
    </source>
</evidence>
<evidence type="ECO:0000256" key="8">
    <source>
        <dbReference type="ARBA" id="ARBA00023284"/>
    </source>
</evidence>
<feature type="domain" description="Thioredoxin" evidence="13">
    <location>
        <begin position="3"/>
        <end position="153"/>
    </location>
</feature>
<evidence type="ECO:0000256" key="9">
    <source>
        <dbReference type="ARBA" id="ARBA00032824"/>
    </source>
</evidence>
<dbReference type="InterPro" id="IPR050924">
    <property type="entry name" value="Peroxiredoxin_BCP/PrxQ"/>
</dbReference>
<evidence type="ECO:0000313" key="14">
    <source>
        <dbReference type="EMBL" id="NIJ53506.1"/>
    </source>
</evidence>
<dbReference type="PANTHER" id="PTHR42801:SF4">
    <property type="entry name" value="AHPC_TSA FAMILY PROTEIN"/>
    <property type="match status" value="1"/>
</dbReference>
<keyword evidence="7" id="KW-1015">Disulfide bond</keyword>
<comment type="catalytic activity">
    <reaction evidence="12">
        <text>a hydroperoxide + [thioredoxin]-dithiol = an alcohol + [thioredoxin]-disulfide + H2O</text>
        <dbReference type="Rhea" id="RHEA:62620"/>
        <dbReference type="Rhea" id="RHEA-COMP:10698"/>
        <dbReference type="Rhea" id="RHEA-COMP:10700"/>
        <dbReference type="ChEBI" id="CHEBI:15377"/>
        <dbReference type="ChEBI" id="CHEBI:29950"/>
        <dbReference type="ChEBI" id="CHEBI:30879"/>
        <dbReference type="ChEBI" id="CHEBI:35924"/>
        <dbReference type="ChEBI" id="CHEBI:50058"/>
        <dbReference type="EC" id="1.11.1.24"/>
    </reaction>
</comment>
<evidence type="ECO:0000256" key="4">
    <source>
        <dbReference type="ARBA" id="ARBA00022559"/>
    </source>
</evidence>
<comment type="caution">
    <text evidence="14">The sequence shown here is derived from an EMBL/GenBank/DDBJ whole genome shotgun (WGS) entry which is preliminary data.</text>
</comment>
<dbReference type="InterPro" id="IPR013766">
    <property type="entry name" value="Thioredoxin_domain"/>
</dbReference>
<reference evidence="14 15" key="1">
    <citation type="submission" date="2020-03" db="EMBL/GenBank/DDBJ databases">
        <title>Genomic Encyclopedia of Type Strains, Phase IV (KMG-IV): sequencing the most valuable type-strain genomes for metagenomic binning, comparative biology and taxonomic classification.</title>
        <authorList>
            <person name="Goeker M."/>
        </authorList>
    </citation>
    <scope>NUCLEOTIDE SEQUENCE [LARGE SCALE GENOMIC DNA]</scope>
    <source>
        <strain evidence="14 15">DSM 102865</strain>
    </source>
</reference>
<evidence type="ECO:0000313" key="15">
    <source>
        <dbReference type="Proteomes" id="UP001179181"/>
    </source>
</evidence>
<dbReference type="Gene3D" id="3.40.30.10">
    <property type="entry name" value="Glutaredoxin"/>
    <property type="match status" value="1"/>
</dbReference>
<dbReference type="NCBIfam" id="NF006960">
    <property type="entry name" value="PRK09437.1"/>
    <property type="match status" value="1"/>
</dbReference>
<dbReference type="PANTHER" id="PTHR42801">
    <property type="entry name" value="THIOREDOXIN-DEPENDENT PEROXIDE REDUCTASE"/>
    <property type="match status" value="1"/>
</dbReference>
<dbReference type="InterPro" id="IPR036249">
    <property type="entry name" value="Thioredoxin-like_sf"/>
</dbReference>
<dbReference type="EC" id="1.11.1.24" evidence="3"/>
<dbReference type="PIRSF" id="PIRSF000239">
    <property type="entry name" value="AHPC"/>
    <property type="match status" value="1"/>
</dbReference>
<keyword evidence="5" id="KW-0049">Antioxidant</keyword>
<dbReference type="Proteomes" id="UP001179181">
    <property type="component" value="Unassembled WGS sequence"/>
</dbReference>
<dbReference type="InterPro" id="IPR000866">
    <property type="entry name" value="AhpC/TSA"/>
</dbReference>
<accession>A0ABX0UKG5</accession>
<evidence type="ECO:0000256" key="3">
    <source>
        <dbReference type="ARBA" id="ARBA00013017"/>
    </source>
</evidence>
<evidence type="ECO:0000256" key="5">
    <source>
        <dbReference type="ARBA" id="ARBA00022862"/>
    </source>
</evidence>
<comment type="function">
    <text evidence="1">Thiol-specific peroxidase that catalyzes the reduction of hydrogen peroxide and organic hydroperoxides to water and alcohols, respectively. Plays a role in cell protection against oxidative stress by detoxifying peroxides and as sensor of hydrogen peroxide-mediated signaling events.</text>
</comment>
<keyword evidence="15" id="KW-1185">Reference proteome</keyword>
<keyword evidence="6 14" id="KW-0560">Oxidoreductase</keyword>
<gene>
    <name evidence="14" type="ORF">FHS68_002676</name>
</gene>
<evidence type="ECO:0000256" key="1">
    <source>
        <dbReference type="ARBA" id="ARBA00003330"/>
    </source>
</evidence>
<evidence type="ECO:0000256" key="6">
    <source>
        <dbReference type="ARBA" id="ARBA00023002"/>
    </source>
</evidence>
<dbReference type="EMBL" id="JAASQJ010000002">
    <property type="protein sequence ID" value="NIJ53506.1"/>
    <property type="molecule type" value="Genomic_DNA"/>
</dbReference>
<organism evidence="14 15">
    <name type="scientific">Dyadobacter arcticus</name>
    <dbReference type="NCBI Taxonomy" id="1078754"/>
    <lineage>
        <taxon>Bacteria</taxon>
        <taxon>Pseudomonadati</taxon>
        <taxon>Bacteroidota</taxon>
        <taxon>Cytophagia</taxon>
        <taxon>Cytophagales</taxon>
        <taxon>Spirosomataceae</taxon>
        <taxon>Dyadobacter</taxon>
    </lineage>
</organism>
<evidence type="ECO:0000256" key="2">
    <source>
        <dbReference type="ARBA" id="ARBA00011245"/>
    </source>
</evidence>
<name>A0ABX0UKG5_9BACT</name>
<comment type="subunit">
    <text evidence="2">Monomer.</text>
</comment>
<keyword evidence="8" id="KW-0676">Redox-active center</keyword>
<dbReference type="Pfam" id="PF00578">
    <property type="entry name" value="AhpC-TSA"/>
    <property type="match status" value="1"/>
</dbReference>
<evidence type="ECO:0000256" key="12">
    <source>
        <dbReference type="ARBA" id="ARBA00049091"/>
    </source>
</evidence>
<keyword evidence="4 14" id="KW-0575">Peroxidase</keyword>
<evidence type="ECO:0000256" key="11">
    <source>
        <dbReference type="ARBA" id="ARBA00042639"/>
    </source>
</evidence>
<evidence type="ECO:0000259" key="13">
    <source>
        <dbReference type="PROSITE" id="PS51352"/>
    </source>
</evidence>
<proteinExistence type="inferred from homology"/>
<dbReference type="InterPro" id="IPR024706">
    <property type="entry name" value="Peroxiredoxin_AhpC-typ"/>
</dbReference>
<sequence length="153" mass="17272">MALEVGDPAPAFAAKNEKGKIVKLSDFKGKKVILYFYPKDDTPTCTTQACNLRDNYKLLLKRGYKVLGVSVDDEKAHQKFIKKYNLPFSLLADTEHAMVEAFGVWGEKTTFGHTYMGILRTTFVVDENGIIEEIIQKVESKKHTDQILGNINQ</sequence>
<evidence type="ECO:0000256" key="10">
    <source>
        <dbReference type="ARBA" id="ARBA00038489"/>
    </source>
</evidence>
<protein>
    <recommendedName>
        <fullName evidence="3">thioredoxin-dependent peroxiredoxin</fullName>
        <ecNumber evidence="3">1.11.1.24</ecNumber>
    </recommendedName>
    <alternativeName>
        <fullName evidence="9">Thioredoxin peroxidase</fullName>
    </alternativeName>
    <alternativeName>
        <fullName evidence="11">Thioredoxin-dependent peroxiredoxin Bcp</fullName>
    </alternativeName>
</protein>
<dbReference type="CDD" id="cd03017">
    <property type="entry name" value="PRX_BCP"/>
    <property type="match status" value="1"/>
</dbReference>
<dbReference type="PROSITE" id="PS51352">
    <property type="entry name" value="THIOREDOXIN_2"/>
    <property type="match status" value="1"/>
</dbReference>
<comment type="similarity">
    <text evidence="10">Belongs to the peroxiredoxin family. BCP/PrxQ subfamily.</text>
</comment>